<feature type="region of interest" description="Disordered" evidence="1">
    <location>
        <begin position="63"/>
        <end position="154"/>
    </location>
</feature>
<proteinExistence type="predicted"/>
<comment type="caution">
    <text evidence="2">The sequence shown here is derived from an EMBL/GenBank/DDBJ whole genome shotgun (WGS) entry which is preliminary data.</text>
</comment>
<gene>
    <name evidence="2" type="ORF">DUNSADRAFT_15905</name>
</gene>
<evidence type="ECO:0000256" key="1">
    <source>
        <dbReference type="SAM" id="MobiDB-lite"/>
    </source>
</evidence>
<evidence type="ECO:0008006" key="4">
    <source>
        <dbReference type="Google" id="ProtNLM"/>
    </source>
</evidence>
<keyword evidence="3" id="KW-1185">Reference proteome</keyword>
<organism evidence="2 3">
    <name type="scientific">Dunaliella salina</name>
    <name type="common">Green alga</name>
    <name type="synonym">Protococcus salinus</name>
    <dbReference type="NCBI Taxonomy" id="3046"/>
    <lineage>
        <taxon>Eukaryota</taxon>
        <taxon>Viridiplantae</taxon>
        <taxon>Chlorophyta</taxon>
        <taxon>core chlorophytes</taxon>
        <taxon>Chlorophyceae</taxon>
        <taxon>CS clade</taxon>
        <taxon>Chlamydomonadales</taxon>
        <taxon>Dunaliellaceae</taxon>
        <taxon>Dunaliella</taxon>
    </lineage>
</organism>
<sequence length="154" mass="15924">MHISAWKAQPVCPIITTSPAAYTPQNASTPTPTHSLGLGATYVPHHKAVGFAAAIDERLKKRLESGSKRKAAQSLEDGDADATIQGQGNGPCASSTTEGRKNSRHQGQQHRGSTLGQSTSAAGFAESSEDDEDDDEKGKAAMVPRGVLGTVASG</sequence>
<dbReference type="Proteomes" id="UP000815325">
    <property type="component" value="Unassembled WGS sequence"/>
</dbReference>
<accession>A0ABQ7H1G7</accession>
<evidence type="ECO:0000313" key="2">
    <source>
        <dbReference type="EMBL" id="KAF5840662.1"/>
    </source>
</evidence>
<reference evidence="2" key="1">
    <citation type="submission" date="2017-08" db="EMBL/GenBank/DDBJ databases">
        <authorList>
            <person name="Polle J.E."/>
            <person name="Barry K."/>
            <person name="Cushman J."/>
            <person name="Schmutz J."/>
            <person name="Tran D."/>
            <person name="Hathwaick L.T."/>
            <person name="Yim W.C."/>
            <person name="Jenkins J."/>
            <person name="Mckie-Krisberg Z.M."/>
            <person name="Prochnik S."/>
            <person name="Lindquist E."/>
            <person name="Dockter R.B."/>
            <person name="Adam C."/>
            <person name="Molina H."/>
            <person name="Bunkerborg J."/>
            <person name="Jin E."/>
            <person name="Buchheim M."/>
            <person name="Magnuson J."/>
        </authorList>
    </citation>
    <scope>NUCLEOTIDE SEQUENCE</scope>
    <source>
        <strain evidence="2">CCAP 19/18</strain>
    </source>
</reference>
<evidence type="ECO:0000313" key="3">
    <source>
        <dbReference type="Proteomes" id="UP000815325"/>
    </source>
</evidence>
<protein>
    <recommendedName>
        <fullName evidence="4">Encoded protein</fullName>
    </recommendedName>
</protein>
<feature type="compositionally biased region" description="Polar residues" evidence="1">
    <location>
        <begin position="109"/>
        <end position="121"/>
    </location>
</feature>
<dbReference type="EMBL" id="MU069506">
    <property type="protein sequence ID" value="KAF5840662.1"/>
    <property type="molecule type" value="Genomic_DNA"/>
</dbReference>
<name>A0ABQ7H1G7_DUNSA</name>